<keyword evidence="1" id="KW-1133">Transmembrane helix</keyword>
<evidence type="ECO:0000256" key="1">
    <source>
        <dbReference type="SAM" id="Phobius"/>
    </source>
</evidence>
<keyword evidence="1" id="KW-0472">Membrane</keyword>
<evidence type="ECO:0008006" key="4">
    <source>
        <dbReference type="Google" id="ProtNLM"/>
    </source>
</evidence>
<sequence>MMFGGGHMGGFGGPGFGGYGNGYGYNNGWGYGPGGGYGNGFGYGMMSGWNLTGILFLVLVGFLVYLLIKRSKQHGAFSQPSQLLAPTKATSNEAVEIAKLRYVRGEISYDEYQEIVKVINS</sequence>
<dbReference type="EMBL" id="LSKU01000001">
    <property type="protein sequence ID" value="KXG42925.1"/>
    <property type="molecule type" value="Genomic_DNA"/>
</dbReference>
<reference evidence="2 3" key="1">
    <citation type="submission" date="2016-02" db="EMBL/GenBank/DDBJ databases">
        <title>Draft Genome for Tepidibacillus decaturensis nov. sp. Strain Z9, an Anaerobic, Moderately Thermophilic and Heterotrophic Bacterium from Deep Subsurface of the Illinois Basin, USA.</title>
        <authorList>
            <person name="Dong Y."/>
            <person name="Chang J.Y."/>
            <person name="Sanford R."/>
            <person name="Fouke B.W."/>
        </authorList>
    </citation>
    <scope>NUCLEOTIDE SEQUENCE [LARGE SCALE GENOMIC DNA]</scope>
    <source>
        <strain evidence="2 3">Z9</strain>
    </source>
</reference>
<evidence type="ECO:0000313" key="2">
    <source>
        <dbReference type="EMBL" id="KXG42925.1"/>
    </source>
</evidence>
<name>A0A135L1R3_9BACI</name>
<dbReference type="AlphaFoldDB" id="A0A135L1R3"/>
<keyword evidence="3" id="KW-1185">Reference proteome</keyword>
<accession>A0A135L1R3</accession>
<dbReference type="RefSeq" id="WP_201024122.1">
    <property type="nucleotide sequence ID" value="NZ_LSKU01000001.1"/>
</dbReference>
<evidence type="ECO:0000313" key="3">
    <source>
        <dbReference type="Proteomes" id="UP000070352"/>
    </source>
</evidence>
<dbReference type="Proteomes" id="UP000070352">
    <property type="component" value="Unassembled WGS sequence"/>
</dbReference>
<organism evidence="2 3">
    <name type="scientific">Tepidibacillus decaturensis</name>
    <dbReference type="NCBI Taxonomy" id="1413211"/>
    <lineage>
        <taxon>Bacteria</taxon>
        <taxon>Bacillati</taxon>
        <taxon>Bacillota</taxon>
        <taxon>Bacilli</taxon>
        <taxon>Bacillales</taxon>
        <taxon>Bacillaceae</taxon>
        <taxon>Tepidibacillus</taxon>
    </lineage>
</organism>
<keyword evidence="1" id="KW-0812">Transmembrane</keyword>
<gene>
    <name evidence="2" type="ORF">U473_01945</name>
</gene>
<proteinExistence type="predicted"/>
<dbReference type="InterPro" id="IPR033788">
    <property type="entry name" value="VbhA-like"/>
</dbReference>
<dbReference type="CDD" id="cd11586">
    <property type="entry name" value="VbhA_like"/>
    <property type="match status" value="1"/>
</dbReference>
<protein>
    <recommendedName>
        <fullName evidence="4">SHOCT domain-containing protein</fullName>
    </recommendedName>
</protein>
<comment type="caution">
    <text evidence="2">The sequence shown here is derived from an EMBL/GenBank/DDBJ whole genome shotgun (WGS) entry which is preliminary data.</text>
</comment>
<feature type="transmembrane region" description="Helical" evidence="1">
    <location>
        <begin position="49"/>
        <end position="68"/>
    </location>
</feature>
<dbReference type="STRING" id="1413211.U473_01945"/>